<dbReference type="InterPro" id="IPR040855">
    <property type="entry name" value="ORC_WH_C"/>
</dbReference>
<evidence type="ECO:0000313" key="14">
    <source>
        <dbReference type="Proteomes" id="UP000494040"/>
    </source>
</evidence>
<comment type="function">
    <text evidence="9">Component of the origin recognition complex (ORC) that binds origins of replication. DNA-binding is ATP-dependent. The specific DNA sequences that define origins of replication have not been identified yet. ORC is required to assemble the pre-replication complex necessary to initiate DNA replication. Binds histone H3 and H4 trimethylation marks H3K9me3, H3K27me3 and H4K20me3.</text>
</comment>
<keyword evidence="5" id="KW-0235">DNA replication</keyword>
<evidence type="ECO:0000256" key="6">
    <source>
        <dbReference type="ARBA" id="ARBA00023125"/>
    </source>
</evidence>
<dbReference type="InterPro" id="IPR045667">
    <property type="entry name" value="ORC3_N"/>
</dbReference>
<protein>
    <recommendedName>
        <fullName evidence="3">Origin recognition complex subunit 3</fullName>
    </recommendedName>
</protein>
<name>A0A8I6SPS7_CIMLE</name>
<dbReference type="CTD" id="23595"/>
<sequence length="683" mass="78702">MSETQSVSQGCFAFRPKALNGKKKVLLPDPLNIFSKQLWHNSYKRIWESIEKKIENIDDSVTESLLKDLVNFISDAPPSQQIPTAAILTGINLPDHNLLFGRLEQKLKAEGVARSVATLRSADCVSVRHTVERAVGQLISCPEQIEETVDSSDEEENVKLKRYQCTLPRLVEWYTNPNSRSPPKKVKTSEKKLIIIIKDFETFSDRILHDFIQILSGYRDRLPIILIFGIATTITALSDILNHKTTSRLLLKTFQSQPSVYFLNNTLNKIFLTPECPFQLSRKLLQFFTNVFLFYDFSVNRFIQAIKYCLMEHFREGQQTIGLLCTTEENINDAVGMLKHDDLEWIRNLESFKNYVKTEADEQMTKNDEHTRLEVLRLMLGLKTSIKEFYVGLNLLHILVSNLPQAPLGKHFREIYCTALNKDITKLPEYKECRQLLGFLSKEKLIDKLEKLLMYLSNDSIIEWNLEIAEKIVDFKEKLESLDTKPVTKSPSKSPKKIINMNIKSRAELRQRVFEMGGDKSQFDKIRSEILDELMGHVIPKAIKPFTSKPLWEVVTLVESDARYRVVPRVRAPIHTALNNPANYLLCDCCKLKYPGEILPTMPDICIVYKLHLESGNLINMYDWLQSFNIIVNPGKDDTDIDPKVQARFTQAVSELEYMGFIKSSKKKMDHMQRLTWGGQSKV</sequence>
<dbReference type="PANTHER" id="PTHR12748:SF0">
    <property type="entry name" value="ORIGIN RECOGNITION COMPLEX SUBUNIT 3"/>
    <property type="match status" value="1"/>
</dbReference>
<evidence type="ECO:0000259" key="11">
    <source>
        <dbReference type="Pfam" id="PF18137"/>
    </source>
</evidence>
<dbReference type="GO" id="GO:0031261">
    <property type="term" value="C:DNA replication preinitiation complex"/>
    <property type="evidence" value="ECO:0007669"/>
    <property type="project" value="TreeGrafter"/>
</dbReference>
<dbReference type="PANTHER" id="PTHR12748">
    <property type="entry name" value="ORIGIN RECOGNITION COMPLEX SUBUNIT 3"/>
    <property type="match status" value="1"/>
</dbReference>
<dbReference type="OrthoDB" id="10265211at2759"/>
<dbReference type="InterPro" id="IPR020795">
    <property type="entry name" value="ORC3"/>
</dbReference>
<keyword evidence="6" id="KW-0238">DNA-binding</keyword>
<keyword evidence="7" id="KW-0539">Nucleus</keyword>
<evidence type="ECO:0000256" key="8">
    <source>
        <dbReference type="ARBA" id="ARBA00026084"/>
    </source>
</evidence>
<feature type="domain" description="Origin recognition complex subunit 3 winged helix C-terminal" evidence="11">
    <location>
        <begin position="571"/>
        <end position="677"/>
    </location>
</feature>
<evidence type="ECO:0000259" key="10">
    <source>
        <dbReference type="Pfam" id="PF07034"/>
    </source>
</evidence>
<organism evidence="13 14">
    <name type="scientific">Cimex lectularius</name>
    <name type="common">Bed bug</name>
    <name type="synonym">Acanthia lectularia</name>
    <dbReference type="NCBI Taxonomy" id="79782"/>
    <lineage>
        <taxon>Eukaryota</taxon>
        <taxon>Metazoa</taxon>
        <taxon>Ecdysozoa</taxon>
        <taxon>Arthropoda</taxon>
        <taxon>Hexapoda</taxon>
        <taxon>Insecta</taxon>
        <taxon>Pterygota</taxon>
        <taxon>Neoptera</taxon>
        <taxon>Paraneoptera</taxon>
        <taxon>Hemiptera</taxon>
        <taxon>Heteroptera</taxon>
        <taxon>Panheteroptera</taxon>
        <taxon>Cimicomorpha</taxon>
        <taxon>Cimicidae</taxon>
        <taxon>Cimex</taxon>
    </lineage>
</organism>
<keyword evidence="14" id="KW-1185">Reference proteome</keyword>
<feature type="domain" description="Origin recognition complex subunit 3 insertion" evidence="12">
    <location>
        <begin position="337"/>
        <end position="556"/>
    </location>
</feature>
<evidence type="ECO:0000259" key="12">
    <source>
        <dbReference type="Pfam" id="PF19675"/>
    </source>
</evidence>
<dbReference type="RefSeq" id="XP_014261612.1">
    <property type="nucleotide sequence ID" value="XM_014406126.2"/>
</dbReference>
<evidence type="ECO:0000256" key="5">
    <source>
        <dbReference type="ARBA" id="ARBA00022705"/>
    </source>
</evidence>
<dbReference type="Pfam" id="PF19675">
    <property type="entry name" value="ORC3_ins"/>
    <property type="match status" value="1"/>
</dbReference>
<dbReference type="GO" id="GO:0005664">
    <property type="term" value="C:nuclear origin of replication recognition complex"/>
    <property type="evidence" value="ECO:0007669"/>
    <property type="project" value="InterPro"/>
</dbReference>
<dbReference type="KEGG" id="clec:106673823"/>
<dbReference type="AlphaFoldDB" id="A0A8I6SPS7"/>
<evidence type="ECO:0000256" key="3">
    <source>
        <dbReference type="ARBA" id="ARBA00019085"/>
    </source>
</evidence>
<keyword evidence="4" id="KW-0597">Phosphoprotein</keyword>
<feature type="domain" description="Origin recognition complex subunit 3 N-terminal" evidence="10">
    <location>
        <begin position="3"/>
        <end position="316"/>
    </location>
</feature>
<comment type="similarity">
    <text evidence="2">Belongs to the ORC3 family.</text>
</comment>
<proteinExistence type="inferred from homology"/>
<evidence type="ECO:0000313" key="13">
    <source>
        <dbReference type="EnsemblMetazoa" id="XP_014261612.1"/>
    </source>
</evidence>
<evidence type="ECO:0000256" key="9">
    <source>
        <dbReference type="ARBA" id="ARBA00045241"/>
    </source>
</evidence>
<dbReference type="GO" id="GO:0005656">
    <property type="term" value="C:nuclear pre-replicative complex"/>
    <property type="evidence" value="ECO:0007669"/>
    <property type="project" value="TreeGrafter"/>
</dbReference>
<accession>A0A8I6SPS7</accession>
<dbReference type="OMA" id="YCLMEHY"/>
<comment type="subunit">
    <text evidence="8">Component of ORC, a complex composed of at least 6 subunits: ORC1, ORC2, ORC3, ORC4, ORC5 and ORC6. ORC is regulated in a cell-cycle dependent manner. It is sequentially assembled at the exit from anaphase of mitosis and disassembled as cells enter S phase.</text>
</comment>
<dbReference type="EnsemblMetazoa" id="XM_014406126.2">
    <property type="protein sequence ID" value="XP_014261612.1"/>
    <property type="gene ID" value="LOC106673823"/>
</dbReference>
<evidence type="ECO:0000256" key="1">
    <source>
        <dbReference type="ARBA" id="ARBA00004123"/>
    </source>
</evidence>
<dbReference type="CDD" id="cd20704">
    <property type="entry name" value="Orc3"/>
    <property type="match status" value="2"/>
</dbReference>
<evidence type="ECO:0000256" key="4">
    <source>
        <dbReference type="ARBA" id="ARBA00022553"/>
    </source>
</evidence>
<dbReference type="Proteomes" id="UP000494040">
    <property type="component" value="Unassembled WGS sequence"/>
</dbReference>
<dbReference type="Pfam" id="PF18137">
    <property type="entry name" value="WHD_ORC"/>
    <property type="match status" value="1"/>
</dbReference>
<evidence type="ECO:0000256" key="2">
    <source>
        <dbReference type="ARBA" id="ARBA00010977"/>
    </source>
</evidence>
<comment type="subcellular location">
    <subcellularLocation>
        <location evidence="1">Nucleus</location>
    </subcellularLocation>
</comment>
<dbReference type="GeneID" id="106673823"/>
<dbReference type="GO" id="GO:0003688">
    <property type="term" value="F:DNA replication origin binding"/>
    <property type="evidence" value="ECO:0007669"/>
    <property type="project" value="TreeGrafter"/>
</dbReference>
<reference evidence="13" key="1">
    <citation type="submission" date="2022-01" db="UniProtKB">
        <authorList>
            <consortium name="EnsemblMetazoa"/>
        </authorList>
    </citation>
    <scope>IDENTIFICATION</scope>
</reference>
<evidence type="ECO:0000256" key="7">
    <source>
        <dbReference type="ARBA" id="ARBA00023242"/>
    </source>
</evidence>
<dbReference type="InterPro" id="IPR045663">
    <property type="entry name" value="ORC3_ins"/>
</dbReference>
<dbReference type="Pfam" id="PF07034">
    <property type="entry name" value="ORC3_N"/>
    <property type="match status" value="1"/>
</dbReference>
<dbReference type="GO" id="GO:0006270">
    <property type="term" value="P:DNA replication initiation"/>
    <property type="evidence" value="ECO:0007669"/>
    <property type="project" value="TreeGrafter"/>
</dbReference>